<name>A0ABT4JTN3_9GAMM</name>
<dbReference type="InterPro" id="IPR035437">
    <property type="entry name" value="SNase_OB-fold_sf"/>
</dbReference>
<evidence type="ECO:0000313" key="3">
    <source>
        <dbReference type="Proteomes" id="UP001149719"/>
    </source>
</evidence>
<evidence type="ECO:0000313" key="2">
    <source>
        <dbReference type="EMBL" id="MCZ2721606.1"/>
    </source>
</evidence>
<keyword evidence="3" id="KW-1185">Reference proteome</keyword>
<organism evidence="2 3">
    <name type="scientific">Marinomonas phaeophyticola</name>
    <dbReference type="NCBI Taxonomy" id="3004091"/>
    <lineage>
        <taxon>Bacteria</taxon>
        <taxon>Pseudomonadati</taxon>
        <taxon>Pseudomonadota</taxon>
        <taxon>Gammaproteobacteria</taxon>
        <taxon>Oceanospirillales</taxon>
        <taxon>Oceanospirillaceae</taxon>
        <taxon>Marinomonas</taxon>
    </lineage>
</organism>
<proteinExistence type="predicted"/>
<comment type="caution">
    <text evidence="2">The sequence shown here is derived from an EMBL/GenBank/DDBJ whole genome shotgun (WGS) entry which is preliminary data.</text>
</comment>
<sequence length="142" mass="16099">MLNHATRRLFCTFLLILPLSIFAQDIIVSRVVSVYDADTFRVDIEGWPDIVGKNMPIRVLGVDAPEIRGKCESEKVQAKIARDFTRSLLESGARVELRNLKRGKYFRFLADVYIDETLLSEKLIIGGLARPYDGGHRGGWCE</sequence>
<dbReference type="Pfam" id="PF00565">
    <property type="entry name" value="SNase"/>
    <property type="match status" value="1"/>
</dbReference>
<accession>A0ABT4JTN3</accession>
<dbReference type="SMART" id="SM00318">
    <property type="entry name" value="SNc"/>
    <property type="match status" value="1"/>
</dbReference>
<dbReference type="PROSITE" id="PS50830">
    <property type="entry name" value="TNASE_3"/>
    <property type="match status" value="1"/>
</dbReference>
<evidence type="ECO:0000259" key="1">
    <source>
        <dbReference type="PROSITE" id="PS50830"/>
    </source>
</evidence>
<reference evidence="2" key="1">
    <citation type="submission" date="2022-12" db="EMBL/GenBank/DDBJ databases">
        <title>Marinomonas 15G1-11 sp. nov, isolated from marine algae.</title>
        <authorList>
            <person name="Butt M."/>
            <person name="Choi D.G."/>
            <person name="Kim J.M."/>
            <person name="Lee J.K."/>
            <person name="Baek J.H."/>
            <person name="Jeon C.O."/>
        </authorList>
    </citation>
    <scope>NUCLEOTIDE SEQUENCE</scope>
    <source>
        <strain evidence="2">15G1-11</strain>
    </source>
</reference>
<dbReference type="SUPFAM" id="SSF50199">
    <property type="entry name" value="Staphylococcal nuclease"/>
    <property type="match status" value="1"/>
</dbReference>
<gene>
    <name evidence="2" type="ORF">O1D97_08045</name>
</gene>
<dbReference type="Proteomes" id="UP001149719">
    <property type="component" value="Unassembled WGS sequence"/>
</dbReference>
<feature type="domain" description="TNase-like" evidence="1">
    <location>
        <begin position="25"/>
        <end position="132"/>
    </location>
</feature>
<dbReference type="RefSeq" id="WP_269124514.1">
    <property type="nucleotide sequence ID" value="NZ_JAPUBN010000013.1"/>
</dbReference>
<dbReference type="EMBL" id="JAPUBN010000013">
    <property type="protein sequence ID" value="MCZ2721606.1"/>
    <property type="molecule type" value="Genomic_DNA"/>
</dbReference>
<dbReference type="Gene3D" id="2.40.50.90">
    <property type="match status" value="1"/>
</dbReference>
<protein>
    <submittedName>
        <fullName evidence="2">Thermonuclease family protein</fullName>
    </submittedName>
</protein>
<dbReference type="InterPro" id="IPR016071">
    <property type="entry name" value="Staphylococal_nuclease_OB-fold"/>
</dbReference>